<evidence type="ECO:0000313" key="4">
    <source>
        <dbReference type="Proteomes" id="UP000263957"/>
    </source>
</evidence>
<sequence length="121" mass="14217">MAEKFTRTPEQTRRARALRQSASKTEQKVWLLLSRKQMGVSFRRQHPVGPYFLDYYCPALKLAVEVDGDWHDAEHDARRDAFLAEREITVLRIPVSYIDESLESVGEQIRGEIERMLRRRG</sequence>
<feature type="region of interest" description="Disordered" evidence="1">
    <location>
        <begin position="1"/>
        <end position="20"/>
    </location>
</feature>
<dbReference type="InterPro" id="IPR011335">
    <property type="entry name" value="Restrct_endonuc-II-like"/>
</dbReference>
<dbReference type="SUPFAM" id="SSF52980">
    <property type="entry name" value="Restriction endonuclease-like"/>
    <property type="match status" value="1"/>
</dbReference>
<accession>A0A356W4U2</accession>
<dbReference type="InterPro" id="IPR007569">
    <property type="entry name" value="DUF559"/>
</dbReference>
<dbReference type="PANTHER" id="PTHR38590">
    <property type="entry name" value="BLL0828 PROTEIN"/>
    <property type="match status" value="1"/>
</dbReference>
<dbReference type="CDD" id="cd01038">
    <property type="entry name" value="Endonuclease_DUF559"/>
    <property type="match status" value="1"/>
</dbReference>
<dbReference type="Gene3D" id="3.40.960.10">
    <property type="entry name" value="VSR Endonuclease"/>
    <property type="match status" value="1"/>
</dbReference>
<dbReference type="EMBL" id="DOGS01000083">
    <property type="protein sequence ID" value="HBQ48035.1"/>
    <property type="molecule type" value="Genomic_DNA"/>
</dbReference>
<gene>
    <name evidence="3" type="ORF">DD728_03970</name>
</gene>
<organism evidence="3 4">
    <name type="scientific">Hyphomonas atlantica</name>
    <dbReference type="NCBI Taxonomy" id="1280948"/>
    <lineage>
        <taxon>Bacteria</taxon>
        <taxon>Pseudomonadati</taxon>
        <taxon>Pseudomonadota</taxon>
        <taxon>Alphaproteobacteria</taxon>
        <taxon>Hyphomonadales</taxon>
        <taxon>Hyphomonadaceae</taxon>
        <taxon>Hyphomonas</taxon>
    </lineage>
</organism>
<dbReference type="AlphaFoldDB" id="A0A356W4U2"/>
<dbReference type="Pfam" id="PF04480">
    <property type="entry name" value="DUF559"/>
    <property type="match status" value="1"/>
</dbReference>
<dbReference type="Proteomes" id="UP000263957">
    <property type="component" value="Unassembled WGS sequence"/>
</dbReference>
<reference evidence="3 4" key="1">
    <citation type="journal article" date="2018" name="Nat. Biotechnol.">
        <title>A standardized bacterial taxonomy based on genome phylogeny substantially revises the tree of life.</title>
        <authorList>
            <person name="Parks D.H."/>
            <person name="Chuvochina M."/>
            <person name="Waite D.W."/>
            <person name="Rinke C."/>
            <person name="Skarshewski A."/>
            <person name="Chaumeil P.A."/>
            <person name="Hugenholtz P."/>
        </authorList>
    </citation>
    <scope>NUCLEOTIDE SEQUENCE [LARGE SCALE GENOMIC DNA]</scope>
    <source>
        <strain evidence="3">UBA10378</strain>
    </source>
</reference>
<proteinExistence type="predicted"/>
<name>A0A356W4U2_9PROT</name>
<feature type="compositionally biased region" description="Basic and acidic residues" evidence="1">
    <location>
        <begin position="1"/>
        <end position="13"/>
    </location>
</feature>
<evidence type="ECO:0000259" key="2">
    <source>
        <dbReference type="Pfam" id="PF04480"/>
    </source>
</evidence>
<feature type="domain" description="DUF559" evidence="2">
    <location>
        <begin position="11"/>
        <end position="113"/>
    </location>
</feature>
<dbReference type="PANTHER" id="PTHR38590:SF1">
    <property type="entry name" value="BLL0828 PROTEIN"/>
    <property type="match status" value="1"/>
</dbReference>
<protein>
    <recommendedName>
        <fullName evidence="2">DUF559 domain-containing protein</fullName>
    </recommendedName>
</protein>
<comment type="caution">
    <text evidence="3">The sequence shown here is derived from an EMBL/GenBank/DDBJ whole genome shotgun (WGS) entry which is preliminary data.</text>
</comment>
<dbReference type="InterPro" id="IPR047216">
    <property type="entry name" value="Endonuclease_DUF559_bact"/>
</dbReference>
<evidence type="ECO:0000256" key="1">
    <source>
        <dbReference type="SAM" id="MobiDB-lite"/>
    </source>
</evidence>
<dbReference type="RefSeq" id="WP_348763092.1">
    <property type="nucleotide sequence ID" value="NZ_CAXEMP010000131.1"/>
</dbReference>
<evidence type="ECO:0000313" key="3">
    <source>
        <dbReference type="EMBL" id="HBQ48035.1"/>
    </source>
</evidence>